<evidence type="ECO:0000313" key="2">
    <source>
        <dbReference type="Proteomes" id="UP000054560"/>
    </source>
</evidence>
<accession>A0A0L0F1U8</accession>
<dbReference type="EMBL" id="KQ252065">
    <property type="protein sequence ID" value="KNC70128.1"/>
    <property type="molecule type" value="Genomic_DNA"/>
</dbReference>
<evidence type="ECO:0000313" key="1">
    <source>
        <dbReference type="EMBL" id="KNC70128.1"/>
    </source>
</evidence>
<gene>
    <name evidence="1" type="ORF">SARC_17349</name>
</gene>
<dbReference type="RefSeq" id="XP_014144030.1">
    <property type="nucleotide sequence ID" value="XM_014288555.1"/>
</dbReference>
<reference evidence="1 2" key="1">
    <citation type="submission" date="2011-02" db="EMBL/GenBank/DDBJ databases">
        <title>The Genome Sequence of Sphaeroforma arctica JP610.</title>
        <authorList>
            <consortium name="The Broad Institute Genome Sequencing Platform"/>
            <person name="Russ C."/>
            <person name="Cuomo C."/>
            <person name="Young S.K."/>
            <person name="Zeng Q."/>
            <person name="Gargeya S."/>
            <person name="Alvarado L."/>
            <person name="Berlin A."/>
            <person name="Chapman S.B."/>
            <person name="Chen Z."/>
            <person name="Freedman E."/>
            <person name="Gellesch M."/>
            <person name="Goldberg J."/>
            <person name="Griggs A."/>
            <person name="Gujja S."/>
            <person name="Heilman E."/>
            <person name="Heiman D."/>
            <person name="Howarth C."/>
            <person name="Mehta T."/>
            <person name="Neiman D."/>
            <person name="Pearson M."/>
            <person name="Roberts A."/>
            <person name="Saif S."/>
            <person name="Shea T."/>
            <person name="Shenoy N."/>
            <person name="Sisk P."/>
            <person name="Stolte C."/>
            <person name="Sykes S."/>
            <person name="White J."/>
            <person name="Yandava C."/>
            <person name="Burger G."/>
            <person name="Gray M.W."/>
            <person name="Holland P.W.H."/>
            <person name="King N."/>
            <person name="Lang F.B.F."/>
            <person name="Roger A.J."/>
            <person name="Ruiz-Trillo I."/>
            <person name="Haas B."/>
            <person name="Nusbaum C."/>
            <person name="Birren B."/>
        </authorList>
    </citation>
    <scope>NUCLEOTIDE SEQUENCE [LARGE SCALE GENOMIC DNA]</scope>
    <source>
        <strain evidence="1 2">JP610</strain>
    </source>
</reference>
<name>A0A0L0F1U8_9EUKA</name>
<dbReference type="AlphaFoldDB" id="A0A0L0F1U8"/>
<keyword evidence="2" id="KW-1185">Reference proteome</keyword>
<dbReference type="Proteomes" id="UP000054560">
    <property type="component" value="Unassembled WGS sequence"/>
</dbReference>
<protein>
    <submittedName>
        <fullName evidence="1">Uncharacterized protein</fullName>
    </submittedName>
</protein>
<dbReference type="GeneID" id="25917853"/>
<sequence length="105" mass="12144">GFENSQQSNQTDSGSAKSLLMNPLGCTPGQEFMLNDYFACVGWEGWALLGRVYSPYRHYIVLKDREYERRMKENEEMHKVISDRNLARKEPVGRVASQLDQKVRS</sequence>
<feature type="non-terminal residue" evidence="1">
    <location>
        <position position="1"/>
    </location>
</feature>
<feature type="non-terminal residue" evidence="1">
    <location>
        <position position="105"/>
    </location>
</feature>
<proteinExistence type="predicted"/>
<organism evidence="1 2">
    <name type="scientific">Sphaeroforma arctica JP610</name>
    <dbReference type="NCBI Taxonomy" id="667725"/>
    <lineage>
        <taxon>Eukaryota</taxon>
        <taxon>Ichthyosporea</taxon>
        <taxon>Ichthyophonida</taxon>
        <taxon>Sphaeroforma</taxon>
    </lineage>
</organism>